<reference evidence="4 5" key="1">
    <citation type="submission" date="2020-04" db="EMBL/GenBank/DDBJ databases">
        <authorList>
            <person name="De Canck E."/>
        </authorList>
    </citation>
    <scope>NUCLEOTIDE SEQUENCE [LARGE SCALE GENOMIC DNA]</scope>
    <source>
        <strain evidence="4 5">LMG 3441</strain>
    </source>
</reference>
<dbReference type="Pfam" id="PF04773">
    <property type="entry name" value="FecR"/>
    <property type="match status" value="1"/>
</dbReference>
<dbReference type="RefSeq" id="WP_175170248.1">
    <property type="nucleotide sequence ID" value="NZ_CADIJQ010000004.1"/>
</dbReference>
<organism evidence="4 5">
    <name type="scientific">Achromobacter kerstersii</name>
    <dbReference type="NCBI Taxonomy" id="1353890"/>
    <lineage>
        <taxon>Bacteria</taxon>
        <taxon>Pseudomonadati</taxon>
        <taxon>Pseudomonadota</taxon>
        <taxon>Betaproteobacteria</taxon>
        <taxon>Burkholderiales</taxon>
        <taxon>Alcaligenaceae</taxon>
        <taxon>Achromobacter</taxon>
    </lineage>
</organism>
<dbReference type="Proteomes" id="UP000494269">
    <property type="component" value="Unassembled WGS sequence"/>
</dbReference>
<keyword evidence="1" id="KW-1133">Transmembrane helix</keyword>
<protein>
    <submittedName>
        <fullName evidence="4">Protein FecR</fullName>
    </submittedName>
</protein>
<evidence type="ECO:0000256" key="1">
    <source>
        <dbReference type="SAM" id="Phobius"/>
    </source>
</evidence>
<dbReference type="Pfam" id="PF16220">
    <property type="entry name" value="DUF4880"/>
    <property type="match status" value="1"/>
</dbReference>
<keyword evidence="5" id="KW-1185">Reference proteome</keyword>
<dbReference type="GO" id="GO:0016989">
    <property type="term" value="F:sigma factor antagonist activity"/>
    <property type="evidence" value="ECO:0007669"/>
    <property type="project" value="TreeGrafter"/>
</dbReference>
<keyword evidence="1" id="KW-0812">Transmembrane</keyword>
<accession>A0A6S7A2Y8</accession>
<proteinExistence type="predicted"/>
<dbReference type="InterPro" id="IPR032623">
    <property type="entry name" value="FecR_N"/>
</dbReference>
<dbReference type="PANTHER" id="PTHR30273:SF2">
    <property type="entry name" value="PROTEIN FECR"/>
    <property type="match status" value="1"/>
</dbReference>
<feature type="domain" description="FecR protein" evidence="2">
    <location>
        <begin position="107"/>
        <end position="199"/>
    </location>
</feature>
<evidence type="ECO:0000313" key="5">
    <source>
        <dbReference type="Proteomes" id="UP000494269"/>
    </source>
</evidence>
<sequence>MSAADGAMDRALLDAAADWVIRLRYDTPDADTREAFARWLAQSDAHAQAWARAERVLGHFDRVPASIGRDVLRSRGRRSVVRALITGGLLLPAGWITWRQAPVWMADLRTATGEQRDWILDDGTRVVLNTGSAVDVRFTATERRLVLLAGELLLTTGKDAARPLLVQTPHGEVQALGTRFSVRLNERTCKAAVFEHAVEIRPRHGQPLRLDAGQSARFTEAGIDMPLPANADDTAWEQGMLVVRDERLADVVAELGRYRPGVLRCDAEVAGLRLSGALSVSDTDAALRVLAARLPVKVLRRSAYWVTVASR</sequence>
<dbReference type="InterPro" id="IPR012373">
    <property type="entry name" value="Ferrdict_sens_TM"/>
</dbReference>
<dbReference type="InterPro" id="IPR006860">
    <property type="entry name" value="FecR"/>
</dbReference>
<dbReference type="Gene3D" id="2.60.120.1440">
    <property type="match status" value="1"/>
</dbReference>
<dbReference type="PANTHER" id="PTHR30273">
    <property type="entry name" value="PERIPLASMIC SIGNAL SENSOR AND SIGMA FACTOR ACTIVATOR FECR-RELATED"/>
    <property type="match status" value="1"/>
</dbReference>
<name>A0A6S7A2Y8_9BURK</name>
<feature type="transmembrane region" description="Helical" evidence="1">
    <location>
        <begin position="79"/>
        <end position="98"/>
    </location>
</feature>
<dbReference type="AlphaFoldDB" id="A0A6S7A2Y8"/>
<feature type="domain" description="FecR N-terminal" evidence="3">
    <location>
        <begin position="14"/>
        <end position="56"/>
    </location>
</feature>
<evidence type="ECO:0000259" key="2">
    <source>
        <dbReference type="Pfam" id="PF04773"/>
    </source>
</evidence>
<keyword evidence="1" id="KW-0472">Membrane</keyword>
<gene>
    <name evidence="4" type="primary">fecR_11</name>
    <name evidence="4" type="ORF">LMG3441_03102</name>
</gene>
<dbReference type="PIRSF" id="PIRSF018266">
    <property type="entry name" value="FecR"/>
    <property type="match status" value="1"/>
</dbReference>
<dbReference type="EMBL" id="CADIJQ010000004">
    <property type="protein sequence ID" value="CAB3710559.1"/>
    <property type="molecule type" value="Genomic_DNA"/>
</dbReference>
<evidence type="ECO:0000259" key="3">
    <source>
        <dbReference type="Pfam" id="PF16220"/>
    </source>
</evidence>
<evidence type="ECO:0000313" key="4">
    <source>
        <dbReference type="EMBL" id="CAB3710559.1"/>
    </source>
</evidence>